<evidence type="ECO:0000313" key="3">
    <source>
        <dbReference type="Proteomes" id="UP000006732"/>
    </source>
</evidence>
<reference evidence="2 3" key="1">
    <citation type="submission" date="2006-10" db="EMBL/GenBank/DDBJ databases">
        <title>Complete sequence of chromosome of Pelobacter propionicus DSM 2379.</title>
        <authorList>
            <consortium name="US DOE Joint Genome Institute"/>
            <person name="Copeland A."/>
            <person name="Lucas S."/>
            <person name="Lapidus A."/>
            <person name="Barry K."/>
            <person name="Detter J.C."/>
            <person name="Glavina del Rio T."/>
            <person name="Hammon N."/>
            <person name="Israni S."/>
            <person name="Dalin E."/>
            <person name="Tice H."/>
            <person name="Pitluck S."/>
            <person name="Saunders E."/>
            <person name="Brettin T."/>
            <person name="Bruce D."/>
            <person name="Han C."/>
            <person name="Tapia R."/>
            <person name="Schmutz J."/>
            <person name="Larimer F."/>
            <person name="Land M."/>
            <person name="Hauser L."/>
            <person name="Kyrpides N."/>
            <person name="Kim E."/>
            <person name="Lovley D."/>
            <person name="Richardson P."/>
        </authorList>
    </citation>
    <scope>NUCLEOTIDE SEQUENCE [LARGE SCALE GENOMIC DNA]</scope>
    <source>
        <strain evidence="3">DSM 2379 / NBRC 103807 / OttBd1</strain>
    </source>
</reference>
<dbReference type="KEGG" id="ppd:Ppro_0017"/>
<accession>A1AJY8</accession>
<dbReference type="OrthoDB" id="5398323at2"/>
<evidence type="ECO:0000313" key="2">
    <source>
        <dbReference type="EMBL" id="ABK97658.1"/>
    </source>
</evidence>
<dbReference type="AlphaFoldDB" id="A1AJY8"/>
<dbReference type="STRING" id="338966.Ppro_0017"/>
<dbReference type="EMBL" id="CP000482">
    <property type="protein sequence ID" value="ABK97658.1"/>
    <property type="molecule type" value="Genomic_DNA"/>
</dbReference>
<name>A1AJY8_PELPD</name>
<protein>
    <recommendedName>
        <fullName evidence="4">TM2 domain-containing protein</fullName>
    </recommendedName>
</protein>
<gene>
    <name evidence="2" type="ordered locus">Ppro_0017</name>
</gene>
<dbReference type="eggNOG" id="ENOG502ZD28">
    <property type="taxonomic scope" value="Bacteria"/>
</dbReference>
<feature type="transmembrane region" description="Helical" evidence="1">
    <location>
        <begin position="29"/>
        <end position="48"/>
    </location>
</feature>
<dbReference type="RefSeq" id="WP_011733973.1">
    <property type="nucleotide sequence ID" value="NC_008609.1"/>
</dbReference>
<sequence>MTRKNRALLMTALILPGLGQLYLGRSARGIALILLTNLLLLLALVVLLKAAAPALSARLASGAVSPADIMTGLEGSAGYGRALLGAFVLLWAGAVADILFHREAIDGGR</sequence>
<dbReference type="HOGENOM" id="CLU_2219349_0_0_7"/>
<dbReference type="Proteomes" id="UP000006732">
    <property type="component" value="Chromosome"/>
</dbReference>
<organism evidence="2 3">
    <name type="scientific">Pelobacter propionicus (strain DSM 2379 / NBRC 103807 / OttBd1)</name>
    <dbReference type="NCBI Taxonomy" id="338966"/>
    <lineage>
        <taxon>Bacteria</taxon>
        <taxon>Pseudomonadati</taxon>
        <taxon>Thermodesulfobacteriota</taxon>
        <taxon>Desulfuromonadia</taxon>
        <taxon>Desulfuromonadales</taxon>
        <taxon>Desulfuromonadaceae</taxon>
        <taxon>Pelobacter</taxon>
    </lineage>
</organism>
<feature type="transmembrane region" description="Helical" evidence="1">
    <location>
        <begin position="79"/>
        <end position="100"/>
    </location>
</feature>
<keyword evidence="1" id="KW-0812">Transmembrane</keyword>
<keyword evidence="3" id="KW-1185">Reference proteome</keyword>
<keyword evidence="1" id="KW-1133">Transmembrane helix</keyword>
<evidence type="ECO:0000256" key="1">
    <source>
        <dbReference type="SAM" id="Phobius"/>
    </source>
</evidence>
<keyword evidence="1" id="KW-0472">Membrane</keyword>
<evidence type="ECO:0008006" key="4">
    <source>
        <dbReference type="Google" id="ProtNLM"/>
    </source>
</evidence>
<proteinExistence type="predicted"/>